<evidence type="ECO:0000313" key="2">
    <source>
        <dbReference type="Proteomes" id="UP001271007"/>
    </source>
</evidence>
<dbReference type="AlphaFoldDB" id="A0AAJ0GFY0"/>
<protein>
    <submittedName>
        <fullName evidence="1">Uncharacterized protein</fullName>
    </submittedName>
</protein>
<keyword evidence="2" id="KW-1185">Reference proteome</keyword>
<proteinExistence type="predicted"/>
<dbReference type="Proteomes" id="UP001271007">
    <property type="component" value="Unassembled WGS sequence"/>
</dbReference>
<name>A0AAJ0GFY0_9PEZI</name>
<dbReference type="Gene3D" id="3.20.20.80">
    <property type="entry name" value="Glycosidases"/>
    <property type="match status" value="1"/>
</dbReference>
<sequence length="532" mass="60166">MTGYPNLPPGGILRPPAPSPTPMLFVQLESRYTIYDSNEKQGQFIVEASISYTYGELIAPKVDYELTKMLKFEIQVEQTTQLLVSDVVKLRSGPQLYAFDFGSLEPRLEPYKVILNAALGSQARDQNYTIATELYHLPAKNSGSTVKVDKLHGGMLVANNVTDYEFEPLLPFGFYTSCSGYLNYSSENVTTYKDLGFNAINPVCAFTDGNLGYLFDWLDVANLWYQYDMRGSYTNLSSVAEQIPLIKDRSSFLSWYTADEPDGWQYALNSTRLAHDLLKKEDPYHPTGLVLNCDNYHFEHYSAGADYLMEDAYPMGINPIHSRPWNTTCNTTYGDCGCDNCIGELEDVSNRLDSYAEYQQWLGRWQKPLWAVLQAFHGEYWERNPTSDETWAMMLLSFNHGAKAMMSWLFPTSRRLTEAHAAFAKVATQHSVSIMLLNAEPVPVNDKHNILDISYWSNGDLVMVGIVHLDNVDRYLQVDVELPFAAVEIESQPWGTVSWTLIETVRGCTLRSTHGLGGFATNIVILRTRTGR</sequence>
<gene>
    <name evidence="1" type="ORF">LTR09_002552</name>
</gene>
<accession>A0AAJ0GFY0</accession>
<comment type="caution">
    <text evidence="1">The sequence shown here is derived from an EMBL/GenBank/DDBJ whole genome shotgun (WGS) entry which is preliminary data.</text>
</comment>
<reference evidence="1" key="1">
    <citation type="submission" date="2023-04" db="EMBL/GenBank/DDBJ databases">
        <title>Black Yeasts Isolated from many extreme environments.</title>
        <authorList>
            <person name="Coleine C."/>
            <person name="Stajich J.E."/>
            <person name="Selbmann L."/>
        </authorList>
    </citation>
    <scope>NUCLEOTIDE SEQUENCE</scope>
    <source>
        <strain evidence="1">CCFEE 5312</strain>
    </source>
</reference>
<evidence type="ECO:0000313" key="1">
    <source>
        <dbReference type="EMBL" id="KAK3056759.1"/>
    </source>
</evidence>
<dbReference type="EMBL" id="JAWDJX010000005">
    <property type="protein sequence ID" value="KAK3056759.1"/>
    <property type="molecule type" value="Genomic_DNA"/>
</dbReference>
<organism evidence="1 2">
    <name type="scientific">Extremus antarcticus</name>
    <dbReference type="NCBI Taxonomy" id="702011"/>
    <lineage>
        <taxon>Eukaryota</taxon>
        <taxon>Fungi</taxon>
        <taxon>Dikarya</taxon>
        <taxon>Ascomycota</taxon>
        <taxon>Pezizomycotina</taxon>
        <taxon>Dothideomycetes</taxon>
        <taxon>Dothideomycetidae</taxon>
        <taxon>Mycosphaerellales</taxon>
        <taxon>Extremaceae</taxon>
        <taxon>Extremus</taxon>
    </lineage>
</organism>